<keyword evidence="2" id="KW-1185">Reference proteome</keyword>
<evidence type="ECO:0000313" key="2">
    <source>
        <dbReference type="Proteomes" id="UP000789396"/>
    </source>
</evidence>
<dbReference type="OrthoDB" id="2443335at2759"/>
<gene>
    <name evidence="1" type="ORF">RFULGI_LOCUS5960</name>
</gene>
<feature type="non-terminal residue" evidence="1">
    <location>
        <position position="1"/>
    </location>
</feature>
<dbReference type="EMBL" id="CAJVPZ010007254">
    <property type="protein sequence ID" value="CAG8583884.1"/>
    <property type="molecule type" value="Genomic_DNA"/>
</dbReference>
<protein>
    <submittedName>
        <fullName evidence="1">16308_t:CDS:1</fullName>
    </submittedName>
</protein>
<dbReference type="AlphaFoldDB" id="A0A9N9G824"/>
<proteinExistence type="predicted"/>
<name>A0A9N9G824_9GLOM</name>
<reference evidence="1" key="1">
    <citation type="submission" date="2021-06" db="EMBL/GenBank/DDBJ databases">
        <authorList>
            <person name="Kallberg Y."/>
            <person name="Tangrot J."/>
            <person name="Rosling A."/>
        </authorList>
    </citation>
    <scope>NUCLEOTIDE SEQUENCE</scope>
    <source>
        <strain evidence="1">IN212</strain>
    </source>
</reference>
<dbReference type="Proteomes" id="UP000789396">
    <property type="component" value="Unassembled WGS sequence"/>
</dbReference>
<comment type="caution">
    <text evidence="1">The sequence shown here is derived from an EMBL/GenBank/DDBJ whole genome shotgun (WGS) entry which is preliminary data.</text>
</comment>
<accession>A0A9N9G824</accession>
<organism evidence="1 2">
    <name type="scientific">Racocetra fulgida</name>
    <dbReference type="NCBI Taxonomy" id="60492"/>
    <lineage>
        <taxon>Eukaryota</taxon>
        <taxon>Fungi</taxon>
        <taxon>Fungi incertae sedis</taxon>
        <taxon>Mucoromycota</taxon>
        <taxon>Glomeromycotina</taxon>
        <taxon>Glomeromycetes</taxon>
        <taxon>Diversisporales</taxon>
        <taxon>Gigasporaceae</taxon>
        <taxon>Racocetra</taxon>
    </lineage>
</organism>
<evidence type="ECO:0000313" key="1">
    <source>
        <dbReference type="EMBL" id="CAG8583884.1"/>
    </source>
</evidence>
<sequence length="118" mass="13262">HDMKAHIALKCKGKVPKVIRVKALWDIQNEDGLMQSGTSTSKKKKSGYSMLTMDAYYNTKEAIDKTKENFTKILNLGYNSPKRTTLATTILDIEAANITLKIKKELLKSKNLILCIDS</sequence>